<dbReference type="EMBL" id="MGAT01000014">
    <property type="protein sequence ID" value="OGK52829.1"/>
    <property type="molecule type" value="Genomic_DNA"/>
</dbReference>
<evidence type="ECO:0000256" key="2">
    <source>
        <dbReference type="ARBA" id="ARBA00022448"/>
    </source>
</evidence>
<dbReference type="SUPFAM" id="SSF52540">
    <property type="entry name" value="P-loop containing nucleoside triphosphate hydrolases"/>
    <property type="match status" value="1"/>
</dbReference>
<comment type="caution">
    <text evidence="6">The sequence shown here is derived from an EMBL/GenBank/DDBJ whole genome shotgun (WGS) entry which is preliminary data.</text>
</comment>
<proteinExistence type="inferred from homology"/>
<dbReference type="InterPro" id="IPR050763">
    <property type="entry name" value="ABC_transporter_ATP-binding"/>
</dbReference>
<organism evidence="6 7">
    <name type="scientific">Candidatus Roizmanbacteria bacterium RIFCSPLOWO2_01_FULL_44_13</name>
    <dbReference type="NCBI Taxonomy" id="1802069"/>
    <lineage>
        <taxon>Bacteria</taxon>
        <taxon>Candidatus Roizmaniibacteriota</taxon>
    </lineage>
</organism>
<dbReference type="InterPro" id="IPR027417">
    <property type="entry name" value="P-loop_NTPase"/>
</dbReference>
<reference evidence="6 7" key="1">
    <citation type="journal article" date="2016" name="Nat. Commun.">
        <title>Thousands of microbial genomes shed light on interconnected biogeochemical processes in an aquifer system.</title>
        <authorList>
            <person name="Anantharaman K."/>
            <person name="Brown C.T."/>
            <person name="Hug L.A."/>
            <person name="Sharon I."/>
            <person name="Castelle C.J."/>
            <person name="Probst A.J."/>
            <person name="Thomas B.C."/>
            <person name="Singh A."/>
            <person name="Wilkins M.J."/>
            <person name="Karaoz U."/>
            <person name="Brodie E.L."/>
            <person name="Williams K.H."/>
            <person name="Hubbard S.S."/>
            <person name="Banfield J.F."/>
        </authorList>
    </citation>
    <scope>NUCLEOTIDE SEQUENCE [LARGE SCALE GENOMIC DNA]</scope>
</reference>
<dbReference type="SMART" id="SM00382">
    <property type="entry name" value="AAA"/>
    <property type="match status" value="1"/>
</dbReference>
<evidence type="ECO:0000256" key="4">
    <source>
        <dbReference type="ARBA" id="ARBA00022840"/>
    </source>
</evidence>
<comment type="similarity">
    <text evidence="1">Belongs to the ABC transporter superfamily.</text>
</comment>
<dbReference type="PANTHER" id="PTHR42711">
    <property type="entry name" value="ABC TRANSPORTER ATP-BINDING PROTEIN"/>
    <property type="match status" value="1"/>
</dbReference>
<dbReference type="PROSITE" id="PS50893">
    <property type="entry name" value="ABC_TRANSPORTER_2"/>
    <property type="match status" value="1"/>
</dbReference>
<keyword evidence="4" id="KW-0067">ATP-binding</keyword>
<sequence>MNVLQVKNLTKKFGRFTAVNDVSFSLKEGEILGLLGPNGAGKTTTIDMLLGLIKPTAGSISIFGQPFEENRSEILKQMNFSAAYVNLPWRLKVWENLYTFARLYEVDDFPQKVDRLLSEFKIKDLKDRMTDSLSSGQLTRLYLCKAFVNDPRLLLLDEPTAFLDPDVADLTRKYIVDKVKRTKSSVLFTSHNMAEITEICDRVIFLNRGKIIAHDTPAGLAKKIKFCRVRLLFTADKKKINPFLKEYEYNFSWHDQELVVELKEENVGQLLGRLSLARLKYSQITIEKPTLEDFFLEVIRSKNE</sequence>
<dbReference type="Proteomes" id="UP000178857">
    <property type="component" value="Unassembled WGS sequence"/>
</dbReference>
<feature type="domain" description="ABC transporter" evidence="5">
    <location>
        <begin position="4"/>
        <end position="233"/>
    </location>
</feature>
<evidence type="ECO:0000256" key="3">
    <source>
        <dbReference type="ARBA" id="ARBA00022741"/>
    </source>
</evidence>
<dbReference type="STRING" id="1802069.A2970_01305"/>
<evidence type="ECO:0000259" key="5">
    <source>
        <dbReference type="PROSITE" id="PS50893"/>
    </source>
</evidence>
<dbReference type="CDD" id="cd03230">
    <property type="entry name" value="ABC_DR_subfamily_A"/>
    <property type="match status" value="1"/>
</dbReference>
<keyword evidence="2" id="KW-0813">Transport</keyword>
<dbReference type="PANTHER" id="PTHR42711:SF5">
    <property type="entry name" value="ABC TRANSPORTER ATP-BINDING PROTEIN NATA"/>
    <property type="match status" value="1"/>
</dbReference>
<dbReference type="GO" id="GO:0005524">
    <property type="term" value="F:ATP binding"/>
    <property type="evidence" value="ECO:0007669"/>
    <property type="project" value="UniProtKB-KW"/>
</dbReference>
<dbReference type="GO" id="GO:0016887">
    <property type="term" value="F:ATP hydrolysis activity"/>
    <property type="evidence" value="ECO:0007669"/>
    <property type="project" value="InterPro"/>
</dbReference>
<protein>
    <recommendedName>
        <fullName evidence="5">ABC transporter domain-containing protein</fullName>
    </recommendedName>
</protein>
<name>A0A1F7JB31_9BACT</name>
<dbReference type="InterPro" id="IPR003593">
    <property type="entry name" value="AAA+_ATPase"/>
</dbReference>
<gene>
    <name evidence="6" type="ORF">A2970_01305</name>
</gene>
<keyword evidence="3" id="KW-0547">Nucleotide-binding</keyword>
<accession>A0A1F7JB31</accession>
<evidence type="ECO:0000313" key="7">
    <source>
        <dbReference type="Proteomes" id="UP000178857"/>
    </source>
</evidence>
<dbReference type="InterPro" id="IPR003439">
    <property type="entry name" value="ABC_transporter-like_ATP-bd"/>
</dbReference>
<dbReference type="Gene3D" id="3.40.50.300">
    <property type="entry name" value="P-loop containing nucleotide triphosphate hydrolases"/>
    <property type="match status" value="1"/>
</dbReference>
<dbReference type="AlphaFoldDB" id="A0A1F7JB31"/>
<evidence type="ECO:0000313" key="6">
    <source>
        <dbReference type="EMBL" id="OGK52829.1"/>
    </source>
</evidence>
<evidence type="ECO:0000256" key="1">
    <source>
        <dbReference type="ARBA" id="ARBA00005417"/>
    </source>
</evidence>
<dbReference type="Pfam" id="PF00005">
    <property type="entry name" value="ABC_tran"/>
    <property type="match status" value="1"/>
</dbReference>